<keyword evidence="4 9" id="KW-0349">Heme</keyword>
<keyword evidence="6 9" id="KW-0408">Iron</keyword>
<dbReference type="PROSITE" id="PS00086">
    <property type="entry name" value="CYTOCHROME_P450"/>
    <property type="match status" value="1"/>
</dbReference>
<evidence type="ECO:0000313" key="13">
    <source>
        <dbReference type="Proteomes" id="UP000283509"/>
    </source>
</evidence>
<dbReference type="InterPro" id="IPR002401">
    <property type="entry name" value="Cyt_P450_E_grp-I"/>
</dbReference>
<keyword evidence="11" id="KW-1133">Transmembrane helix</keyword>
<dbReference type="PRINTS" id="PR00385">
    <property type="entry name" value="P450"/>
</dbReference>
<keyword evidence="10" id="KW-0560">Oxidoreductase</keyword>
<dbReference type="Pfam" id="PF00067">
    <property type="entry name" value="p450"/>
    <property type="match status" value="1"/>
</dbReference>
<dbReference type="InterPro" id="IPR036396">
    <property type="entry name" value="Cyt_P450_sf"/>
</dbReference>
<accession>A0A423SHK1</accession>
<dbReference type="InterPro" id="IPR001128">
    <property type="entry name" value="Cyt_P450"/>
</dbReference>
<evidence type="ECO:0000256" key="8">
    <source>
        <dbReference type="ARBA" id="ARBA00023136"/>
    </source>
</evidence>
<evidence type="ECO:0000256" key="10">
    <source>
        <dbReference type="RuleBase" id="RU000461"/>
    </source>
</evidence>
<comment type="subcellular location">
    <subcellularLocation>
        <location evidence="2">Endoplasmic reticulum membrane</location>
    </subcellularLocation>
</comment>
<feature type="transmembrane region" description="Helical" evidence="11">
    <location>
        <begin position="15"/>
        <end position="33"/>
    </location>
</feature>
<protein>
    <submittedName>
        <fullName evidence="12">Cytochrome P450</fullName>
    </submittedName>
</protein>
<evidence type="ECO:0000256" key="2">
    <source>
        <dbReference type="ARBA" id="ARBA00004586"/>
    </source>
</evidence>
<dbReference type="SUPFAM" id="SSF48264">
    <property type="entry name" value="Cytochrome P450"/>
    <property type="match status" value="1"/>
</dbReference>
<keyword evidence="7 10" id="KW-0503">Monooxygenase</keyword>
<dbReference type="STRING" id="6689.A0A423SHK1"/>
<keyword evidence="8 11" id="KW-0472">Membrane</keyword>
<dbReference type="EMBL" id="QCYY01003404">
    <property type="protein sequence ID" value="ROT63645.1"/>
    <property type="molecule type" value="Genomic_DNA"/>
</dbReference>
<evidence type="ECO:0000313" key="12">
    <source>
        <dbReference type="EMBL" id="ROT63645.1"/>
    </source>
</evidence>
<evidence type="ECO:0000256" key="9">
    <source>
        <dbReference type="PIRSR" id="PIRSR602401-1"/>
    </source>
</evidence>
<evidence type="ECO:0000256" key="4">
    <source>
        <dbReference type="ARBA" id="ARBA00022617"/>
    </source>
</evidence>
<organism evidence="12 13">
    <name type="scientific">Penaeus vannamei</name>
    <name type="common">Whiteleg shrimp</name>
    <name type="synonym">Litopenaeus vannamei</name>
    <dbReference type="NCBI Taxonomy" id="6689"/>
    <lineage>
        <taxon>Eukaryota</taxon>
        <taxon>Metazoa</taxon>
        <taxon>Ecdysozoa</taxon>
        <taxon>Arthropoda</taxon>
        <taxon>Crustacea</taxon>
        <taxon>Multicrustacea</taxon>
        <taxon>Malacostraca</taxon>
        <taxon>Eumalacostraca</taxon>
        <taxon>Eucarida</taxon>
        <taxon>Decapoda</taxon>
        <taxon>Dendrobranchiata</taxon>
        <taxon>Penaeoidea</taxon>
        <taxon>Penaeidae</taxon>
        <taxon>Penaeus</taxon>
    </lineage>
</organism>
<dbReference type="Proteomes" id="UP000283509">
    <property type="component" value="Unassembled WGS sequence"/>
</dbReference>
<dbReference type="CDD" id="cd20660">
    <property type="entry name" value="CYP4V-like"/>
    <property type="match status" value="1"/>
</dbReference>
<feature type="binding site" description="axial binding residue" evidence="9">
    <location>
        <position position="463"/>
    </location>
    <ligand>
        <name>heme</name>
        <dbReference type="ChEBI" id="CHEBI:30413"/>
    </ligand>
    <ligandPart>
        <name>Fe</name>
        <dbReference type="ChEBI" id="CHEBI:18248"/>
    </ligandPart>
</feature>
<dbReference type="PANTHER" id="PTHR24291">
    <property type="entry name" value="CYTOCHROME P450 FAMILY 4"/>
    <property type="match status" value="1"/>
</dbReference>
<keyword evidence="11" id="KW-0812">Transmembrane</keyword>
<comment type="cofactor">
    <cofactor evidence="1 9">
        <name>heme</name>
        <dbReference type="ChEBI" id="CHEBI:30413"/>
    </cofactor>
</comment>
<keyword evidence="13" id="KW-1185">Reference proteome</keyword>
<dbReference type="GO" id="GO:0005789">
    <property type="term" value="C:endoplasmic reticulum membrane"/>
    <property type="evidence" value="ECO:0007669"/>
    <property type="project" value="UniProtKB-SubCell"/>
</dbReference>
<name>A0A423SHK1_PENVA</name>
<comment type="caution">
    <text evidence="12">The sequence shown here is derived from an EMBL/GenBank/DDBJ whole genome shotgun (WGS) entry which is preliminary data.</text>
</comment>
<dbReference type="InterPro" id="IPR017972">
    <property type="entry name" value="Cyt_P450_CS"/>
</dbReference>
<reference evidence="12 13" key="2">
    <citation type="submission" date="2019-01" db="EMBL/GenBank/DDBJ databases">
        <title>The decoding of complex shrimp genome reveals the adaptation for benthos swimmer, frequently molting mechanism and breeding impact on genome.</title>
        <authorList>
            <person name="Sun Y."/>
            <person name="Gao Y."/>
            <person name="Yu Y."/>
        </authorList>
    </citation>
    <scope>NUCLEOTIDE SEQUENCE [LARGE SCALE GENOMIC DNA]</scope>
    <source>
        <tissue evidence="12">Muscle</tissue>
    </source>
</reference>
<comment type="similarity">
    <text evidence="3 10">Belongs to the cytochrome P450 family.</text>
</comment>
<dbReference type="OrthoDB" id="1470350at2759"/>
<evidence type="ECO:0000256" key="1">
    <source>
        <dbReference type="ARBA" id="ARBA00001971"/>
    </source>
</evidence>
<evidence type="ECO:0000256" key="7">
    <source>
        <dbReference type="ARBA" id="ARBA00023033"/>
    </source>
</evidence>
<dbReference type="PRINTS" id="PR00463">
    <property type="entry name" value="EP450I"/>
</dbReference>
<dbReference type="GO" id="GO:0004497">
    <property type="term" value="F:monooxygenase activity"/>
    <property type="evidence" value="ECO:0007669"/>
    <property type="project" value="UniProtKB-KW"/>
</dbReference>
<dbReference type="Gene3D" id="1.10.630.10">
    <property type="entry name" value="Cytochrome P450"/>
    <property type="match status" value="1"/>
</dbReference>
<proteinExistence type="inferred from homology"/>
<dbReference type="GO" id="GO:0005506">
    <property type="term" value="F:iron ion binding"/>
    <property type="evidence" value="ECO:0007669"/>
    <property type="project" value="InterPro"/>
</dbReference>
<dbReference type="GO" id="GO:0016705">
    <property type="term" value="F:oxidoreductase activity, acting on paired donors, with incorporation or reduction of molecular oxygen"/>
    <property type="evidence" value="ECO:0007669"/>
    <property type="project" value="InterPro"/>
</dbReference>
<keyword evidence="9 10" id="KW-0479">Metal-binding</keyword>
<dbReference type="PANTHER" id="PTHR24291:SF189">
    <property type="entry name" value="CYTOCHROME P450 4C3-RELATED"/>
    <property type="match status" value="1"/>
</dbReference>
<keyword evidence="5" id="KW-0256">Endoplasmic reticulum</keyword>
<dbReference type="InterPro" id="IPR050196">
    <property type="entry name" value="Cytochrome_P450_Monoox"/>
</dbReference>
<evidence type="ECO:0000256" key="6">
    <source>
        <dbReference type="ARBA" id="ARBA00023004"/>
    </source>
</evidence>
<gene>
    <name evidence="12" type="ORF">C7M84_018469</name>
</gene>
<evidence type="ECO:0000256" key="11">
    <source>
        <dbReference type="SAM" id="Phobius"/>
    </source>
</evidence>
<evidence type="ECO:0000256" key="3">
    <source>
        <dbReference type="ARBA" id="ARBA00010617"/>
    </source>
</evidence>
<evidence type="ECO:0000256" key="5">
    <source>
        <dbReference type="ARBA" id="ARBA00022824"/>
    </source>
</evidence>
<reference evidence="12 13" key="1">
    <citation type="submission" date="2018-04" db="EMBL/GenBank/DDBJ databases">
        <authorList>
            <person name="Zhang X."/>
            <person name="Yuan J."/>
            <person name="Li F."/>
            <person name="Xiang J."/>
        </authorList>
    </citation>
    <scope>NUCLEOTIDE SEQUENCE [LARGE SCALE GENOMIC DNA]</scope>
    <source>
        <tissue evidence="12">Muscle</tissue>
    </source>
</reference>
<sequence length="517" mass="59231">MLWPKNDALVWGSSAFTYFTLTVALALGLAWLLQRQRKASQSSGSWLLAKIPGPEAHFLFGSRRISGVPEDRIQWLIKTSTLGEVVKFWIGFLPTCMICSARGAEVILTSQKHINKGNNYNFLKDWLGDGLLTTTGSKWHSRRKLLTPAFHFKILEDFLDVFNGQSTTMVQQLRGKADGKPFDIFPFITRCALDIICETAMGRTVNAQCNADSEYVKALNRFAALLIKRAGTPWLRPDLLYTLFGQRSEYDACLEVLHGFSQETIVERRALLRNSRKNSKEEDTEEVFGKKKRLAFLDLLLEYSEDGTKLSDEDIREEVDTFMFEGHDTTTAAINWVLYLLGLHPEIQARVHEELDSVFGAEERPATMDDLRAMKQLENCIKEGLRLFPSVHRFARTLREDVRICDYVVPSGTNIMIFPYRIHRDPQQFPDPERFDPDRFLPENSKTRHPYAYIPFSAGPRNCIGQKFAQMEEKVLLSSILRKFRVVSAVPRESLRPMDHFVLRPKGGNIVKLFPRS</sequence>
<dbReference type="AlphaFoldDB" id="A0A423SHK1"/>
<dbReference type="GO" id="GO:0020037">
    <property type="term" value="F:heme binding"/>
    <property type="evidence" value="ECO:0007669"/>
    <property type="project" value="InterPro"/>
</dbReference>